<dbReference type="PROSITE" id="PS51257">
    <property type="entry name" value="PROKAR_LIPOPROTEIN"/>
    <property type="match status" value="1"/>
</dbReference>
<reference evidence="2" key="1">
    <citation type="submission" date="2023-07" db="EMBL/GenBank/DDBJ databases">
        <authorList>
            <person name="Yue Y."/>
        </authorList>
    </citation>
    <scope>NUCLEOTIDE SEQUENCE [LARGE SCALE GENOMIC DNA]</scope>
    <source>
        <strain evidence="2">D23</strain>
    </source>
</reference>
<comment type="caution">
    <text evidence="1">The sequence shown here is derived from an EMBL/GenBank/DDBJ whole genome shotgun (WGS) entry which is preliminary data.</text>
</comment>
<keyword evidence="2" id="KW-1185">Reference proteome</keyword>
<accession>A0ABS7XVL6</accession>
<evidence type="ECO:0000313" key="1">
    <source>
        <dbReference type="EMBL" id="MCA0132952.1"/>
    </source>
</evidence>
<name>A0ABS7XVL6_9FLAO</name>
<proteinExistence type="predicted"/>
<gene>
    <name evidence="1" type="ORF">LBU54_10195</name>
</gene>
<dbReference type="EMBL" id="JAIUJR010000006">
    <property type="protein sequence ID" value="MCA0132952.1"/>
    <property type="molecule type" value="Genomic_DNA"/>
</dbReference>
<dbReference type="RefSeq" id="WP_224529000.1">
    <property type="nucleotide sequence ID" value="NZ_JAIUJR010000006.1"/>
</dbReference>
<protein>
    <submittedName>
        <fullName evidence="1">Uncharacterized protein</fullName>
    </submittedName>
</protein>
<sequence>MKTLISRLFFFTVLGLFIGFTSCKDNKEKQEDNTSQVAMAYACPMDCEDGKVYANDDVDCPVCNMKLKPTDSAMICDAHKDGKCKCDGKKCKCANCKEHNTAMTCTVHEDGNCTCEGDKCQCSNCPKHS</sequence>
<organism evidence="1 2">
    <name type="scientific">Winogradskyella alexanderae</name>
    <dbReference type="NCBI Taxonomy" id="2877123"/>
    <lineage>
        <taxon>Bacteria</taxon>
        <taxon>Pseudomonadati</taxon>
        <taxon>Bacteroidota</taxon>
        <taxon>Flavobacteriia</taxon>
        <taxon>Flavobacteriales</taxon>
        <taxon>Flavobacteriaceae</taxon>
        <taxon>Winogradskyella</taxon>
    </lineage>
</organism>
<evidence type="ECO:0000313" key="2">
    <source>
        <dbReference type="Proteomes" id="UP001198901"/>
    </source>
</evidence>
<dbReference type="Proteomes" id="UP001198901">
    <property type="component" value="Unassembled WGS sequence"/>
</dbReference>